<keyword evidence="5" id="KW-1185">Reference proteome</keyword>
<feature type="region of interest" description="Disordered" evidence="2">
    <location>
        <begin position="261"/>
        <end position="333"/>
    </location>
</feature>
<feature type="coiled-coil region" evidence="1">
    <location>
        <begin position="171"/>
        <end position="201"/>
    </location>
</feature>
<reference evidence="4 5" key="1">
    <citation type="journal article" date="2017" name="Nat. Ecol. Evol.">
        <title>Scallop genome provides insights into evolution of bilaterian karyotype and development.</title>
        <authorList>
            <person name="Wang S."/>
            <person name="Zhang J."/>
            <person name="Jiao W."/>
            <person name="Li J."/>
            <person name="Xun X."/>
            <person name="Sun Y."/>
            <person name="Guo X."/>
            <person name="Huan P."/>
            <person name="Dong B."/>
            <person name="Zhang L."/>
            <person name="Hu X."/>
            <person name="Sun X."/>
            <person name="Wang J."/>
            <person name="Zhao C."/>
            <person name="Wang Y."/>
            <person name="Wang D."/>
            <person name="Huang X."/>
            <person name="Wang R."/>
            <person name="Lv J."/>
            <person name="Li Y."/>
            <person name="Zhang Z."/>
            <person name="Liu B."/>
            <person name="Lu W."/>
            <person name="Hui Y."/>
            <person name="Liang J."/>
            <person name="Zhou Z."/>
            <person name="Hou R."/>
            <person name="Li X."/>
            <person name="Liu Y."/>
            <person name="Li H."/>
            <person name="Ning X."/>
            <person name="Lin Y."/>
            <person name="Zhao L."/>
            <person name="Xing Q."/>
            <person name="Dou J."/>
            <person name="Li Y."/>
            <person name="Mao J."/>
            <person name="Guo H."/>
            <person name="Dou H."/>
            <person name="Li T."/>
            <person name="Mu C."/>
            <person name="Jiang W."/>
            <person name="Fu Q."/>
            <person name="Fu X."/>
            <person name="Miao Y."/>
            <person name="Liu J."/>
            <person name="Yu Q."/>
            <person name="Li R."/>
            <person name="Liao H."/>
            <person name="Li X."/>
            <person name="Kong Y."/>
            <person name="Jiang Z."/>
            <person name="Chourrout D."/>
            <person name="Li R."/>
            <person name="Bao Z."/>
        </authorList>
    </citation>
    <scope>NUCLEOTIDE SEQUENCE [LARGE SCALE GENOMIC DNA]</scope>
    <source>
        <strain evidence="4 5">PY_sf001</strain>
    </source>
</reference>
<name>A0A210QR44_MIZYE</name>
<accession>A0A210QR44</accession>
<feature type="compositionally biased region" description="Basic and acidic residues" evidence="2">
    <location>
        <begin position="318"/>
        <end position="333"/>
    </location>
</feature>
<evidence type="ECO:0000313" key="5">
    <source>
        <dbReference type="Proteomes" id="UP000242188"/>
    </source>
</evidence>
<organism evidence="4 5">
    <name type="scientific">Mizuhopecten yessoensis</name>
    <name type="common">Japanese scallop</name>
    <name type="synonym">Patinopecten yessoensis</name>
    <dbReference type="NCBI Taxonomy" id="6573"/>
    <lineage>
        <taxon>Eukaryota</taxon>
        <taxon>Metazoa</taxon>
        <taxon>Spiralia</taxon>
        <taxon>Lophotrochozoa</taxon>
        <taxon>Mollusca</taxon>
        <taxon>Bivalvia</taxon>
        <taxon>Autobranchia</taxon>
        <taxon>Pteriomorphia</taxon>
        <taxon>Pectinida</taxon>
        <taxon>Pectinoidea</taxon>
        <taxon>Pectinidae</taxon>
        <taxon>Mizuhopecten</taxon>
    </lineage>
</organism>
<proteinExistence type="predicted"/>
<feature type="compositionally biased region" description="Polar residues" evidence="2">
    <location>
        <begin position="587"/>
        <end position="600"/>
    </location>
</feature>
<feature type="compositionally biased region" description="Basic and acidic residues" evidence="2">
    <location>
        <begin position="96"/>
        <end position="141"/>
    </location>
</feature>
<evidence type="ECO:0000313" key="4">
    <source>
        <dbReference type="EMBL" id="OWF51209.1"/>
    </source>
</evidence>
<feature type="compositionally biased region" description="Polar residues" evidence="2">
    <location>
        <begin position="508"/>
        <end position="519"/>
    </location>
</feature>
<dbReference type="Proteomes" id="UP000242188">
    <property type="component" value="Unassembled WGS sequence"/>
</dbReference>
<gene>
    <name evidence="4" type="ORF">KP79_PYT12972</name>
</gene>
<keyword evidence="1" id="KW-0175">Coiled coil</keyword>
<feature type="compositionally biased region" description="Basic and acidic residues" evidence="2">
    <location>
        <begin position="607"/>
        <end position="618"/>
    </location>
</feature>
<protein>
    <recommendedName>
        <fullName evidence="3">Mitochondria-eating protein C-terminal domain-containing protein</fullName>
    </recommendedName>
</protein>
<dbReference type="Pfam" id="PF16026">
    <property type="entry name" value="MIEAP"/>
    <property type="match status" value="1"/>
</dbReference>
<dbReference type="InterPro" id="IPR031981">
    <property type="entry name" value="MIEAP_C"/>
</dbReference>
<evidence type="ECO:0000259" key="3">
    <source>
        <dbReference type="Pfam" id="PF16026"/>
    </source>
</evidence>
<dbReference type="EMBL" id="NEDP02002314">
    <property type="protein sequence ID" value="OWF51209.1"/>
    <property type="molecule type" value="Genomic_DNA"/>
</dbReference>
<comment type="caution">
    <text evidence="4">The sequence shown here is derived from an EMBL/GenBank/DDBJ whole genome shotgun (WGS) entry which is preliminary data.</text>
</comment>
<feature type="region of interest" description="Disordered" evidence="2">
    <location>
        <begin position="1"/>
        <end position="154"/>
    </location>
</feature>
<feature type="compositionally biased region" description="Low complexity" evidence="2">
    <location>
        <begin position="1"/>
        <end position="19"/>
    </location>
</feature>
<feature type="region of interest" description="Disordered" evidence="2">
    <location>
        <begin position="415"/>
        <end position="434"/>
    </location>
</feature>
<feature type="compositionally biased region" description="Polar residues" evidence="2">
    <location>
        <begin position="59"/>
        <end position="79"/>
    </location>
</feature>
<dbReference type="OrthoDB" id="6056411at2759"/>
<feature type="compositionally biased region" description="Basic and acidic residues" evidence="2">
    <location>
        <begin position="285"/>
        <end position="309"/>
    </location>
</feature>
<evidence type="ECO:0000256" key="1">
    <source>
        <dbReference type="SAM" id="Coils"/>
    </source>
</evidence>
<evidence type="ECO:0000256" key="2">
    <source>
        <dbReference type="SAM" id="MobiDB-lite"/>
    </source>
</evidence>
<feature type="domain" description="Mitochondria-eating protein C-terminal" evidence="3">
    <location>
        <begin position="671"/>
        <end position="742"/>
    </location>
</feature>
<sequence>MSGKNKANTTTKKTAPAAPHCQSPALKRNQHKETKSDLVVEGTASQPTTKGEQHKKTTADQAKANSVISVTQCQPSTADARTEGSPQPPSQPNDGTNKKEPDHAKTEPDTKPIKTEHTDVRTPTDKAPSEVEKAKKSHNPEIRVTSDSQLNPKDLDLGKTITGVMDALGLLDNNEDAMKEYQALLKQQRNLEEQISSEKRKSWQENNDMMMEECDKIGQAELSGSLYNSLLQLKKKHPQQSTNALKEFAFRKQLVEHLQSSVLPEQRPGGHVTHVDVGKQSANPAEKKDNPQKQLHDGNGKTKEVKQDDSEPTPTELDQAKRGEHRRDPDRFRVIIPDGYQLVKSEDYEHMQYDLVNQRESIEELTSRLSAIASSKLKEGNPNIADLSDKNRPTKLGEHFAAMYDDQWSEAFEEMGKGKKKAASEEEDEEEEMKQIDKLLDVVKESYRFCGTEADKQLQKIAMGMKDAVSLQQTAEQVAAIDSKLEQSTELKQKQDTKKMSGVDIKSGTESTDTASGQSKPKIGSDGGQPGQKPGAAGGQSEQKPGSVGGRPGQKPGASGCQSEQKSGAAGGQSEQKSGVAAGLSGGKSSTLAGSLNTAKPATPPVGEKKGETAEARGKSPMSETWQIALRCARSFRKETALTAVTEIKQLFKDQYIKKMKLDTSATLPDAMMKYIDRCVELMWLMAVQDPPMEIKWADHGERSDTNYFKFYQSKGKMVRQCVWPAVFLSAHGGIVSKGYIMGMTPPPPEQAQKKKAK</sequence>
<feature type="region of interest" description="Disordered" evidence="2">
    <location>
        <begin position="486"/>
        <end position="623"/>
    </location>
</feature>
<feature type="compositionally biased region" description="Basic and acidic residues" evidence="2">
    <location>
        <begin position="486"/>
        <end position="501"/>
    </location>
</feature>
<dbReference type="AlphaFoldDB" id="A0A210QR44"/>